<keyword evidence="4 12" id="KW-0347">Helicase</keyword>
<dbReference type="GO" id="GO:0030894">
    <property type="term" value="C:replisome"/>
    <property type="evidence" value="ECO:0007669"/>
    <property type="project" value="TreeGrafter"/>
</dbReference>
<protein>
    <recommendedName>
        <fullName evidence="9">DNA 3'-5' helicase</fullName>
        <ecNumber evidence="9">5.6.2.4</ecNumber>
    </recommendedName>
</protein>
<keyword evidence="13" id="KW-1185">Reference proteome</keyword>
<gene>
    <name evidence="12" type="ORF">PN36_27890</name>
</gene>
<keyword evidence="3" id="KW-0378">Hydrolase</keyword>
<reference evidence="12 13" key="1">
    <citation type="journal article" date="2016" name="Front. Microbiol.">
        <title>Single-Cell (Meta-)Genomics of a Dimorphic Candidatus Thiomargarita nelsonii Reveals Genomic Plasticity.</title>
        <authorList>
            <person name="Flood B.E."/>
            <person name="Fliss P."/>
            <person name="Jones D.S."/>
            <person name="Dick G.J."/>
            <person name="Jain S."/>
            <person name="Kaster A.K."/>
            <person name="Winkel M."/>
            <person name="Mussmann M."/>
            <person name="Bailey J."/>
        </authorList>
    </citation>
    <scope>NUCLEOTIDE SEQUENCE [LARGE SCALE GENOMIC DNA]</scope>
    <source>
        <strain evidence="12">Hydrate Ridge</strain>
    </source>
</reference>
<dbReference type="Gene3D" id="3.40.50.300">
    <property type="entry name" value="P-loop containing nucleotide triphosphate hydrolases"/>
    <property type="match status" value="2"/>
</dbReference>
<dbReference type="InterPro" id="IPR027417">
    <property type="entry name" value="P-loop_NTPase"/>
</dbReference>
<dbReference type="Proteomes" id="UP000030428">
    <property type="component" value="Unassembled WGS sequence"/>
</dbReference>
<evidence type="ECO:0000256" key="7">
    <source>
        <dbReference type="ARBA" id="ARBA00023235"/>
    </source>
</evidence>
<dbReference type="EC" id="5.6.2.4" evidence="9"/>
<comment type="catalytic activity">
    <reaction evidence="8">
        <text>Couples ATP hydrolysis with the unwinding of duplex DNA by translocating in the 3'-5' direction.</text>
        <dbReference type="EC" id="5.6.2.4"/>
    </reaction>
</comment>
<accession>A0A0A6PPM8</accession>
<comment type="similarity">
    <text evidence="1">Belongs to the helicase family. RecQ subfamily.</text>
</comment>
<proteinExistence type="inferred from homology"/>
<keyword evidence="5" id="KW-0067">ATP-binding</keyword>
<organism evidence="12 13">
    <name type="scientific">Candidatus Thiomargarita nelsonii</name>
    <dbReference type="NCBI Taxonomy" id="1003181"/>
    <lineage>
        <taxon>Bacteria</taxon>
        <taxon>Pseudomonadati</taxon>
        <taxon>Pseudomonadota</taxon>
        <taxon>Gammaproteobacteria</taxon>
        <taxon>Thiotrichales</taxon>
        <taxon>Thiotrichaceae</taxon>
        <taxon>Thiomargarita</taxon>
    </lineage>
</organism>
<dbReference type="PANTHER" id="PTHR13710:SF105">
    <property type="entry name" value="ATP-DEPENDENT DNA HELICASE Q1"/>
    <property type="match status" value="1"/>
</dbReference>
<evidence type="ECO:0000256" key="5">
    <source>
        <dbReference type="ARBA" id="ARBA00022840"/>
    </source>
</evidence>
<evidence type="ECO:0000313" key="13">
    <source>
        <dbReference type="Proteomes" id="UP000030428"/>
    </source>
</evidence>
<keyword evidence="7" id="KW-0413">Isomerase</keyword>
<evidence type="ECO:0000259" key="10">
    <source>
        <dbReference type="PROSITE" id="PS51192"/>
    </source>
</evidence>
<dbReference type="PROSITE" id="PS51194">
    <property type="entry name" value="HELICASE_CTER"/>
    <property type="match status" value="1"/>
</dbReference>
<keyword evidence="2" id="KW-0547">Nucleotide-binding</keyword>
<evidence type="ECO:0000259" key="11">
    <source>
        <dbReference type="PROSITE" id="PS51194"/>
    </source>
</evidence>
<dbReference type="Gene3D" id="3.40.50.2020">
    <property type="match status" value="1"/>
</dbReference>
<dbReference type="PROSITE" id="PS51192">
    <property type="entry name" value="HELICASE_ATP_BIND_1"/>
    <property type="match status" value="1"/>
</dbReference>
<dbReference type="EMBL" id="JSZA02000176">
    <property type="protein sequence ID" value="KHD06361.1"/>
    <property type="molecule type" value="Genomic_DNA"/>
</dbReference>
<dbReference type="SUPFAM" id="SSF53271">
    <property type="entry name" value="PRTase-like"/>
    <property type="match status" value="1"/>
</dbReference>
<dbReference type="GO" id="GO:0043590">
    <property type="term" value="C:bacterial nucleoid"/>
    <property type="evidence" value="ECO:0007669"/>
    <property type="project" value="TreeGrafter"/>
</dbReference>
<dbReference type="AlphaFoldDB" id="A0A0A6PPM8"/>
<evidence type="ECO:0000256" key="9">
    <source>
        <dbReference type="ARBA" id="ARBA00034808"/>
    </source>
</evidence>
<dbReference type="GO" id="GO:0009378">
    <property type="term" value="F:four-way junction helicase activity"/>
    <property type="evidence" value="ECO:0007669"/>
    <property type="project" value="TreeGrafter"/>
</dbReference>
<dbReference type="SMART" id="SM00487">
    <property type="entry name" value="DEXDc"/>
    <property type="match status" value="1"/>
</dbReference>
<dbReference type="Pfam" id="PF00270">
    <property type="entry name" value="DEAD"/>
    <property type="match status" value="1"/>
</dbReference>
<name>A0A0A6PPM8_9GAMM</name>
<evidence type="ECO:0000256" key="8">
    <source>
        <dbReference type="ARBA" id="ARBA00034617"/>
    </source>
</evidence>
<dbReference type="InterPro" id="IPR014001">
    <property type="entry name" value="Helicase_ATP-bd"/>
</dbReference>
<dbReference type="SMART" id="SM00490">
    <property type="entry name" value="HELICc"/>
    <property type="match status" value="1"/>
</dbReference>
<dbReference type="GO" id="GO:0006310">
    <property type="term" value="P:DNA recombination"/>
    <property type="evidence" value="ECO:0007669"/>
    <property type="project" value="InterPro"/>
</dbReference>
<evidence type="ECO:0000313" key="12">
    <source>
        <dbReference type="EMBL" id="KHD06361.1"/>
    </source>
</evidence>
<dbReference type="InterPro" id="IPR011545">
    <property type="entry name" value="DEAD/DEAH_box_helicase_dom"/>
</dbReference>
<dbReference type="GO" id="GO:0003677">
    <property type="term" value="F:DNA binding"/>
    <property type="evidence" value="ECO:0007669"/>
    <property type="project" value="UniProtKB-KW"/>
</dbReference>
<sequence length="694" mass="78647">MTTKFSKENVLKLLRQALNNTTANFHSEQWEAIEILVLKRARLLIVQRTGWGKSMVYFLATRLLREQGAGPTLLVSPLLALMRNQIEAAQRINVKAATINSTNQKDWQMIREQLLLNNIDILLISPERLANDHFSEKMLLPVADRIGLFVVDEAHCISDWGHDFRPDYRRIKRIVQALPSNIPVLATTATANNRVVADIQTQLGQNIHLLRGPLARTSLQLQTIHIPTTAARMAWLAEHLPQLAGSGIIYTLTVRDSQRVAEWLQACGIDAHAYHANLKEDRENLEQALLKNQLKALVATSALGMGFDKPDMGFVIHFQRPGSVVHYYQQVGRAGRALEQAYGILLSGDEDQRITDYFINSAFPPQAHINEVLTALNQAPDGLTLYQLEKQLNLRRTQLDKVLKILITETPAPVTKEEQFWFATPVNYTVDWKRVETLKKMRHQEQQRMTEYLHTQECLMAFLARELDDPQPSPCGRCASCLEKPLIPPTFSEKRAIEAEQFFKEDNTQIIEPRKQWPDGLGEWKGKNIAPTLRAEQGRVLCTWGEAGWGKWVKRGKQQDGHFDEHLITAAAELIQQEWHPTVGWVTCVPSINHPSLIPDFTLELAKALKLPFVPIIRQIRPNMPQKEMQNSYQQAHNVVNAFAVEPCMQAPVLLVDDLVESRWTLTIIAALLREAGSGPVFPFALAMTSPHFS</sequence>
<dbReference type="GO" id="GO:0043138">
    <property type="term" value="F:3'-5' DNA helicase activity"/>
    <property type="evidence" value="ECO:0007669"/>
    <property type="project" value="UniProtKB-EC"/>
</dbReference>
<dbReference type="NCBIfam" id="TIGR00614">
    <property type="entry name" value="recQ_fam"/>
    <property type="match status" value="1"/>
</dbReference>
<dbReference type="PROSITE" id="PS00690">
    <property type="entry name" value="DEAH_ATP_HELICASE"/>
    <property type="match status" value="1"/>
</dbReference>
<comment type="caution">
    <text evidence="12">The sequence shown here is derived from an EMBL/GenBank/DDBJ whole genome shotgun (WGS) entry which is preliminary data.</text>
</comment>
<dbReference type="GO" id="GO:0005524">
    <property type="term" value="F:ATP binding"/>
    <property type="evidence" value="ECO:0007669"/>
    <property type="project" value="UniProtKB-KW"/>
</dbReference>
<dbReference type="PANTHER" id="PTHR13710">
    <property type="entry name" value="DNA HELICASE RECQ FAMILY MEMBER"/>
    <property type="match status" value="1"/>
</dbReference>
<evidence type="ECO:0000256" key="6">
    <source>
        <dbReference type="ARBA" id="ARBA00023125"/>
    </source>
</evidence>
<dbReference type="CDD" id="cd06223">
    <property type="entry name" value="PRTases_typeI"/>
    <property type="match status" value="1"/>
</dbReference>
<dbReference type="InterPro" id="IPR004589">
    <property type="entry name" value="DNA_helicase_ATP-dep_RecQ"/>
</dbReference>
<dbReference type="GO" id="GO:0005737">
    <property type="term" value="C:cytoplasm"/>
    <property type="evidence" value="ECO:0007669"/>
    <property type="project" value="TreeGrafter"/>
</dbReference>
<dbReference type="InterPro" id="IPR029057">
    <property type="entry name" value="PRTase-like"/>
</dbReference>
<dbReference type="InterPro" id="IPR002464">
    <property type="entry name" value="DNA/RNA_helicase_DEAH_CS"/>
</dbReference>
<dbReference type="InterPro" id="IPR000836">
    <property type="entry name" value="PRTase_dom"/>
</dbReference>
<evidence type="ECO:0000256" key="1">
    <source>
        <dbReference type="ARBA" id="ARBA00005446"/>
    </source>
</evidence>
<evidence type="ECO:0000256" key="3">
    <source>
        <dbReference type="ARBA" id="ARBA00022801"/>
    </source>
</evidence>
<evidence type="ECO:0000256" key="4">
    <source>
        <dbReference type="ARBA" id="ARBA00022806"/>
    </source>
</evidence>
<keyword evidence="6" id="KW-0238">DNA-binding</keyword>
<dbReference type="SUPFAM" id="SSF52540">
    <property type="entry name" value="P-loop containing nucleoside triphosphate hydrolases"/>
    <property type="match status" value="1"/>
</dbReference>
<dbReference type="Pfam" id="PF00271">
    <property type="entry name" value="Helicase_C"/>
    <property type="match status" value="1"/>
</dbReference>
<feature type="domain" description="Helicase ATP-binding" evidence="10">
    <location>
        <begin position="34"/>
        <end position="209"/>
    </location>
</feature>
<dbReference type="GO" id="GO:0006281">
    <property type="term" value="P:DNA repair"/>
    <property type="evidence" value="ECO:0007669"/>
    <property type="project" value="TreeGrafter"/>
</dbReference>
<dbReference type="InterPro" id="IPR001650">
    <property type="entry name" value="Helicase_C-like"/>
</dbReference>
<dbReference type="GO" id="GO:0016787">
    <property type="term" value="F:hydrolase activity"/>
    <property type="evidence" value="ECO:0007669"/>
    <property type="project" value="UniProtKB-KW"/>
</dbReference>
<feature type="domain" description="Helicase C-terminal" evidence="11">
    <location>
        <begin position="235"/>
        <end position="384"/>
    </location>
</feature>
<evidence type="ECO:0000256" key="2">
    <source>
        <dbReference type="ARBA" id="ARBA00022741"/>
    </source>
</evidence>